<feature type="transmembrane region" description="Helical" evidence="7">
    <location>
        <begin position="81"/>
        <end position="102"/>
    </location>
</feature>
<dbReference type="PROSITE" id="PS01258">
    <property type="entry name" value="BH2"/>
    <property type="match status" value="1"/>
</dbReference>
<accession>A0ABQ6LRW5</accession>
<reference evidence="9 10" key="1">
    <citation type="submission" date="2023-04" db="EMBL/GenBank/DDBJ databases">
        <title>Marinoamorphus aggregata gen. nov., sp. Nov., isolate from tissue of brittle star Ophioplocus japonicus.</title>
        <authorList>
            <person name="Kawano K."/>
            <person name="Sawayama S."/>
            <person name="Nakagawa S."/>
        </authorList>
    </citation>
    <scope>NUCLEOTIDE SEQUENCE [LARGE SCALE GENOMIC DNA]</scope>
    <source>
        <strain evidence="9 10">NKW23</strain>
    </source>
</reference>
<keyword evidence="4 7" id="KW-0812">Transmembrane</keyword>
<evidence type="ECO:0000256" key="1">
    <source>
        <dbReference type="ARBA" id="ARBA00004651"/>
    </source>
</evidence>
<dbReference type="PANTHER" id="PTHR42709">
    <property type="entry name" value="ALKALINE PHOSPHATASE LIKE PROTEIN"/>
    <property type="match status" value="1"/>
</dbReference>
<name>A0ABQ6LRW5_9RHOB</name>
<evidence type="ECO:0000256" key="6">
    <source>
        <dbReference type="ARBA" id="ARBA00023136"/>
    </source>
</evidence>
<comment type="subcellular location">
    <subcellularLocation>
        <location evidence="1">Cell membrane</location>
        <topology evidence="1">Multi-pass membrane protein</topology>
    </subcellularLocation>
</comment>
<dbReference type="InterPro" id="IPR020726">
    <property type="entry name" value="Bcl2_BH2_motif_CS"/>
</dbReference>
<comment type="similarity">
    <text evidence="2">Belongs to the Bcl-2 family.</text>
</comment>
<sequence length="234" mass="24350">MNRIARLGLLLAGLAALTLLPALFLGTDMLAGLHAGGLADWLRAQGGWAWAVAIGLILGDVLLPIPTTSVLAALGLVYGPLLGGAIGTLGSFLSGLAAYGLARALGRRAALRLMGEEGLAEARRLVARWGTRVVLISRWVPLLPESVALFAGLVPMPAGRFAAALLFGAASVSFAFASLGHYGAGAPLLMLAAAALIPLATGALALRFLARRHARRMARRGRPPERQSERQSER</sequence>
<gene>
    <name evidence="9" type="ORF">LNKW23_33440</name>
</gene>
<dbReference type="RefSeq" id="WP_285673100.1">
    <property type="nucleotide sequence ID" value="NZ_BSYI01000030.1"/>
</dbReference>
<evidence type="ECO:0000256" key="4">
    <source>
        <dbReference type="ARBA" id="ARBA00022692"/>
    </source>
</evidence>
<dbReference type="PANTHER" id="PTHR42709:SF6">
    <property type="entry name" value="UNDECAPRENYL PHOSPHATE TRANSPORTER A"/>
    <property type="match status" value="1"/>
</dbReference>
<keyword evidence="10" id="KW-1185">Reference proteome</keyword>
<keyword evidence="6 7" id="KW-0472">Membrane</keyword>
<dbReference type="Pfam" id="PF09335">
    <property type="entry name" value="VTT_dom"/>
    <property type="match status" value="1"/>
</dbReference>
<evidence type="ECO:0000256" key="2">
    <source>
        <dbReference type="ARBA" id="ARBA00009458"/>
    </source>
</evidence>
<evidence type="ECO:0000313" key="10">
    <source>
        <dbReference type="Proteomes" id="UP001239909"/>
    </source>
</evidence>
<keyword evidence="5 7" id="KW-1133">Transmembrane helix</keyword>
<dbReference type="EMBL" id="BSYI01000030">
    <property type="protein sequence ID" value="GMG84130.1"/>
    <property type="molecule type" value="Genomic_DNA"/>
</dbReference>
<feature type="transmembrane region" description="Helical" evidence="7">
    <location>
        <begin position="133"/>
        <end position="154"/>
    </location>
</feature>
<feature type="transmembrane region" description="Helical" evidence="7">
    <location>
        <begin position="48"/>
        <end position="74"/>
    </location>
</feature>
<dbReference type="Proteomes" id="UP001239909">
    <property type="component" value="Unassembled WGS sequence"/>
</dbReference>
<feature type="domain" description="VTT" evidence="8">
    <location>
        <begin position="65"/>
        <end position="181"/>
    </location>
</feature>
<feature type="transmembrane region" description="Helical" evidence="7">
    <location>
        <begin position="161"/>
        <end position="182"/>
    </location>
</feature>
<evidence type="ECO:0000256" key="7">
    <source>
        <dbReference type="SAM" id="Phobius"/>
    </source>
</evidence>
<evidence type="ECO:0000256" key="3">
    <source>
        <dbReference type="ARBA" id="ARBA00022475"/>
    </source>
</evidence>
<evidence type="ECO:0000313" key="9">
    <source>
        <dbReference type="EMBL" id="GMG84130.1"/>
    </source>
</evidence>
<evidence type="ECO:0000256" key="5">
    <source>
        <dbReference type="ARBA" id="ARBA00022989"/>
    </source>
</evidence>
<dbReference type="InterPro" id="IPR032816">
    <property type="entry name" value="VTT_dom"/>
</dbReference>
<dbReference type="InterPro" id="IPR051311">
    <property type="entry name" value="DedA_domain"/>
</dbReference>
<keyword evidence="3" id="KW-1003">Cell membrane</keyword>
<proteinExistence type="inferred from homology"/>
<protein>
    <recommendedName>
        <fullName evidence="8">VTT domain-containing protein</fullName>
    </recommendedName>
</protein>
<comment type="caution">
    <text evidence="9">The sequence shown here is derived from an EMBL/GenBank/DDBJ whole genome shotgun (WGS) entry which is preliminary data.</text>
</comment>
<evidence type="ECO:0000259" key="8">
    <source>
        <dbReference type="Pfam" id="PF09335"/>
    </source>
</evidence>
<organism evidence="9 10">
    <name type="scientific">Paralimibaculum aggregatum</name>
    <dbReference type="NCBI Taxonomy" id="3036245"/>
    <lineage>
        <taxon>Bacteria</taxon>
        <taxon>Pseudomonadati</taxon>
        <taxon>Pseudomonadota</taxon>
        <taxon>Alphaproteobacteria</taxon>
        <taxon>Rhodobacterales</taxon>
        <taxon>Paracoccaceae</taxon>
        <taxon>Paralimibaculum</taxon>
    </lineage>
</organism>
<feature type="transmembrane region" description="Helical" evidence="7">
    <location>
        <begin position="188"/>
        <end position="210"/>
    </location>
</feature>